<dbReference type="Gene3D" id="3.40.50.10490">
    <property type="entry name" value="Glucose-6-phosphate isomerase like protein, domain 1"/>
    <property type="match status" value="1"/>
</dbReference>
<gene>
    <name evidence="2" type="ORF">JOC86_001774</name>
</gene>
<dbReference type="Pfam" id="PF10740">
    <property type="entry name" value="DUF2529"/>
    <property type="match status" value="1"/>
</dbReference>
<accession>A0ABS2NBI7</accession>
<evidence type="ECO:0000259" key="1">
    <source>
        <dbReference type="Pfam" id="PF10740"/>
    </source>
</evidence>
<feature type="domain" description="DUF2529" evidence="1">
    <location>
        <begin position="1"/>
        <end position="168"/>
    </location>
</feature>
<dbReference type="Proteomes" id="UP001646157">
    <property type="component" value="Unassembled WGS sequence"/>
</dbReference>
<dbReference type="EMBL" id="JAFBDZ010000002">
    <property type="protein sequence ID" value="MBM7585232.1"/>
    <property type="molecule type" value="Genomic_DNA"/>
</dbReference>
<name>A0ABS2NBI7_9BACI</name>
<evidence type="ECO:0000313" key="3">
    <source>
        <dbReference type="Proteomes" id="UP001646157"/>
    </source>
</evidence>
<reference evidence="2 3" key="1">
    <citation type="submission" date="2021-01" db="EMBL/GenBank/DDBJ databases">
        <title>Genomic Encyclopedia of Type Strains, Phase IV (KMG-IV): sequencing the most valuable type-strain genomes for metagenomic binning, comparative biology and taxonomic classification.</title>
        <authorList>
            <person name="Goeker M."/>
        </authorList>
    </citation>
    <scope>NUCLEOTIDE SEQUENCE [LARGE SCALE GENOMIC DNA]</scope>
    <source>
        <strain evidence="2 3">DSM 24834</strain>
    </source>
</reference>
<keyword evidence="3" id="KW-1185">Reference proteome</keyword>
<sequence>MIKMFTTQLTGLFNRIQANEEYTIEDSARLLAQAAIGEGHIYIKGYNEMEAIMLEALEGKEPLSNARKLDDFTILTEADRVLIVSRYATDSEALELATELNQRGIPFVAVSGVTKEDGENLVDFADFHIDTKVIKGLLPNEIGERVGFPSSMAALYIYFAIKFTLEEIVEEVE</sequence>
<dbReference type="InterPro" id="IPR019676">
    <property type="entry name" value="DUF2529"/>
</dbReference>
<protein>
    <submittedName>
        <fullName evidence="2">Phosphosugar-binding protein</fullName>
    </submittedName>
</protein>
<proteinExistence type="predicted"/>
<comment type="caution">
    <text evidence="2">The sequence shown here is derived from an EMBL/GenBank/DDBJ whole genome shotgun (WGS) entry which is preliminary data.</text>
</comment>
<organism evidence="2 3">
    <name type="scientific">Rossellomorea pakistanensis</name>
    <dbReference type="NCBI Taxonomy" id="992288"/>
    <lineage>
        <taxon>Bacteria</taxon>
        <taxon>Bacillati</taxon>
        <taxon>Bacillota</taxon>
        <taxon>Bacilli</taxon>
        <taxon>Bacillales</taxon>
        <taxon>Bacillaceae</taxon>
        <taxon>Rossellomorea</taxon>
    </lineage>
</organism>
<dbReference type="InterPro" id="IPR046348">
    <property type="entry name" value="SIS_dom_sf"/>
</dbReference>
<evidence type="ECO:0000313" key="2">
    <source>
        <dbReference type="EMBL" id="MBM7585232.1"/>
    </source>
</evidence>
<dbReference type="SUPFAM" id="SSF53697">
    <property type="entry name" value="SIS domain"/>
    <property type="match status" value="1"/>
</dbReference>